<proteinExistence type="predicted"/>
<dbReference type="Pfam" id="PF11022">
    <property type="entry name" value="ATP19"/>
    <property type="match status" value="1"/>
</dbReference>
<evidence type="ECO:0000256" key="1">
    <source>
        <dbReference type="ARBA" id="ARBA00004325"/>
    </source>
</evidence>
<evidence type="ECO:0000313" key="5">
    <source>
        <dbReference type="Proteomes" id="UP000475325"/>
    </source>
</evidence>
<keyword evidence="2" id="KW-0496">Mitochondrion</keyword>
<dbReference type="PANTHER" id="PTHR28074:SF1">
    <property type="entry name" value="ATP SYNTHASE SUBUNIT K, MITOCHONDRIAL"/>
    <property type="match status" value="1"/>
</dbReference>
<comment type="subcellular location">
    <subcellularLocation>
        <location evidence="1">Mitochondrion membrane</location>
    </subcellularLocation>
</comment>
<dbReference type="EMBL" id="WIQW01000116">
    <property type="protein sequence ID" value="KAF3082381.1"/>
    <property type="molecule type" value="Genomic_DNA"/>
</dbReference>
<reference evidence="4 5" key="1">
    <citation type="submission" date="2019-06" db="EMBL/GenBank/DDBJ databases">
        <authorList>
            <person name="Palmer J.M."/>
        </authorList>
    </citation>
    <scope>NUCLEOTIDE SEQUENCE [LARGE SCALE GENOMIC DNA]</scope>
    <source>
        <strain evidence="4 5">TWF102</strain>
    </source>
</reference>
<name>A0A7C8MWL4_ORBOL</name>
<sequence>MQNFRPTFLTTSRKLPPTRRFKTKNPFTTITESAGTSKPLNRFQSTPKASKMVAYYTIAGKQVGSHILSIATLSTVFGLSYLSMGGSKKPQATPPIQATSKDEETFIQNFLKEAEAEGKAKH</sequence>
<accession>A0A7C8MWL4</accession>
<keyword evidence="3" id="KW-0472">Membrane</keyword>
<organism evidence="4 5">
    <name type="scientific">Orbilia oligospora</name>
    <name type="common">Nematode-trapping fungus</name>
    <name type="synonym">Arthrobotrys oligospora</name>
    <dbReference type="NCBI Taxonomy" id="2813651"/>
    <lineage>
        <taxon>Eukaryota</taxon>
        <taxon>Fungi</taxon>
        <taxon>Dikarya</taxon>
        <taxon>Ascomycota</taxon>
        <taxon>Pezizomycotina</taxon>
        <taxon>Orbiliomycetes</taxon>
        <taxon>Orbiliales</taxon>
        <taxon>Orbiliaceae</taxon>
        <taxon>Orbilia</taxon>
    </lineage>
</organism>
<dbReference type="GO" id="GO:0031966">
    <property type="term" value="C:mitochondrial membrane"/>
    <property type="evidence" value="ECO:0007669"/>
    <property type="project" value="UniProtKB-SubCell"/>
</dbReference>
<evidence type="ECO:0000256" key="2">
    <source>
        <dbReference type="ARBA" id="ARBA00023128"/>
    </source>
</evidence>
<dbReference type="AlphaFoldDB" id="A0A7C8MWL4"/>
<gene>
    <name evidence="4" type="ORF">TWF102_001221</name>
</gene>
<protein>
    <submittedName>
        <fullName evidence="4">Uncharacterized protein</fullName>
    </submittedName>
</protein>
<comment type="caution">
    <text evidence="4">The sequence shown here is derived from an EMBL/GenBank/DDBJ whole genome shotgun (WGS) entry which is preliminary data.</text>
</comment>
<evidence type="ECO:0000313" key="4">
    <source>
        <dbReference type="EMBL" id="KAF3082381.1"/>
    </source>
</evidence>
<dbReference type="Proteomes" id="UP000475325">
    <property type="component" value="Unassembled WGS sequence"/>
</dbReference>
<dbReference type="PANTHER" id="PTHR28074">
    <property type="entry name" value="ATP SYNTHASE SUBUNIT K, MITOCHONDRIAL"/>
    <property type="match status" value="1"/>
</dbReference>
<dbReference type="InterPro" id="IPR021278">
    <property type="entry name" value="ATP19"/>
</dbReference>
<evidence type="ECO:0000256" key="3">
    <source>
        <dbReference type="ARBA" id="ARBA00023136"/>
    </source>
</evidence>
<dbReference type="GO" id="GO:0015986">
    <property type="term" value="P:proton motive force-driven ATP synthesis"/>
    <property type="evidence" value="ECO:0007669"/>
    <property type="project" value="TreeGrafter"/>
</dbReference>